<keyword evidence="1" id="KW-1133">Transmembrane helix</keyword>
<evidence type="ECO:0000256" key="1">
    <source>
        <dbReference type="SAM" id="Phobius"/>
    </source>
</evidence>
<sequence>MHLSSPLVSARLAIDIDQPGQARPHSGWGYSGLCRGCASLWLRLSGCGVAVFAAQYAGTVCVGYCLGLVRMACSLPQMRARSRPASCSLKIGRGASRTACDAERRTIVDKQKGFLPRYH</sequence>
<organism evidence="2 3">
    <name type="scientific">Pseudomonas syringae pv. maculicola str. ES4326</name>
    <dbReference type="NCBI Taxonomy" id="629265"/>
    <lineage>
        <taxon>Bacteria</taxon>
        <taxon>Pseudomonadati</taxon>
        <taxon>Pseudomonadota</taxon>
        <taxon>Gammaproteobacteria</taxon>
        <taxon>Pseudomonadales</taxon>
        <taxon>Pseudomonadaceae</taxon>
        <taxon>Pseudomonas</taxon>
    </lineage>
</organism>
<reference evidence="2 3" key="1">
    <citation type="journal article" date="2011" name="PLoS Pathog.">
        <title>Dynamic evolution of pathogenicity revealed by sequencing and comparative genomics of 19 Pseudomonas syringae isolates.</title>
        <authorList>
            <person name="Baltrus D.A."/>
            <person name="Nishimura M.T."/>
            <person name="Romanchuk A."/>
            <person name="Chang J.H."/>
            <person name="Mukhtar M.S."/>
            <person name="Cherkis K."/>
            <person name="Roach J."/>
            <person name="Grant S.R."/>
            <person name="Jones C.D."/>
            <person name="Dangl J.L."/>
        </authorList>
    </citation>
    <scope>NUCLEOTIDE SEQUENCE [LARGE SCALE GENOMIC DNA]</scope>
    <source>
        <strain evidence="2 3">ES4326</strain>
    </source>
</reference>
<keyword evidence="1" id="KW-0472">Membrane</keyword>
<gene>
    <name evidence="2" type="ORF">PMA4326_013885</name>
</gene>
<feature type="transmembrane region" description="Helical" evidence="1">
    <location>
        <begin position="49"/>
        <end position="73"/>
    </location>
</feature>
<evidence type="ECO:0000313" key="3">
    <source>
        <dbReference type="Proteomes" id="UP000003811"/>
    </source>
</evidence>
<dbReference type="AntiFam" id="ANF00261">
    <property type="entry name" value="Protein of unknown function (DUF1534)"/>
</dbReference>
<evidence type="ECO:0000313" key="2">
    <source>
        <dbReference type="EMBL" id="QHE97585.1"/>
    </source>
</evidence>
<dbReference type="EMBL" id="CP047260">
    <property type="protein sequence ID" value="QHE97585.1"/>
    <property type="molecule type" value="Genomic_DNA"/>
</dbReference>
<dbReference type="Proteomes" id="UP000003811">
    <property type="component" value="Chromosome"/>
</dbReference>
<protein>
    <submittedName>
        <fullName evidence="2">DUF1534 domain-containing protein</fullName>
    </submittedName>
</protein>
<name>A0A8T8C1T3_PSEYM</name>
<keyword evidence="1" id="KW-0812">Transmembrane</keyword>
<proteinExistence type="predicted"/>
<dbReference type="AlphaFoldDB" id="A0A8T8C1T3"/>
<accession>A0A8T8C1T3</accession>